<accession>A0A3R7PNC3</accession>
<gene>
    <name evidence="1" type="ORF">A7A09_017670</name>
</gene>
<keyword evidence="2" id="KW-1185">Reference proteome</keyword>
<organism evidence="1 2">
    <name type="scientific">Paracoccus methylarcula</name>
    <dbReference type="NCBI Taxonomy" id="72022"/>
    <lineage>
        <taxon>Bacteria</taxon>
        <taxon>Pseudomonadati</taxon>
        <taxon>Pseudomonadota</taxon>
        <taxon>Alphaproteobacteria</taxon>
        <taxon>Rhodobacterales</taxon>
        <taxon>Paracoccaceae</taxon>
        <taxon>Paracoccus</taxon>
    </lineage>
</organism>
<dbReference type="AlphaFoldDB" id="A0A3R7PNC3"/>
<dbReference type="EMBL" id="PXNQ02000012">
    <property type="protein sequence ID" value="RNF33257.1"/>
    <property type="molecule type" value="Genomic_DNA"/>
</dbReference>
<evidence type="ECO:0000313" key="2">
    <source>
        <dbReference type="Proteomes" id="UP000238137"/>
    </source>
</evidence>
<comment type="caution">
    <text evidence="1">The sequence shown here is derived from an EMBL/GenBank/DDBJ whole genome shotgun (WGS) entry which is preliminary data.</text>
</comment>
<evidence type="ECO:0000313" key="1">
    <source>
        <dbReference type="EMBL" id="RNF33257.1"/>
    </source>
</evidence>
<sequence length="75" mass="8120">MQREHDIAFTAEDGTMQAAAEPAMKLRAAGALRYPQVWTCRDPGALTASYGRLFLQRGGEFSHGDAQSLRADGHG</sequence>
<dbReference type="Proteomes" id="UP000238137">
    <property type="component" value="Unassembled WGS sequence"/>
</dbReference>
<proteinExistence type="predicted"/>
<name>A0A3R7PNC3_9RHOB</name>
<protein>
    <submittedName>
        <fullName evidence="1">Uncharacterized protein</fullName>
    </submittedName>
</protein>
<reference evidence="1" key="1">
    <citation type="submission" date="2018-05" db="EMBL/GenBank/DDBJ databases">
        <title>Reclassification of Methylarcula marina and Methylarcula terricola as Paracoccus methylarcula sp.nov., comb.nov. and Paracoccus terricola comb.nov.</title>
        <authorList>
            <person name="Shmareva M.N."/>
            <person name="Doronina N.V."/>
            <person name="Vasilenko O.V."/>
            <person name="Tarlachkov S.V."/>
            <person name="Trotsenko Y.A."/>
        </authorList>
    </citation>
    <scope>NUCLEOTIDE SEQUENCE [LARGE SCALE GENOMIC DNA]</scope>
    <source>
        <strain evidence="1">VKM B-2159</strain>
    </source>
</reference>